<dbReference type="EMBL" id="JAGIZB010000053">
    <property type="protein sequence ID" value="MBP0447723.1"/>
    <property type="molecule type" value="Genomic_DNA"/>
</dbReference>
<evidence type="ECO:0000313" key="1">
    <source>
        <dbReference type="EMBL" id="MBP0447723.1"/>
    </source>
</evidence>
<reference evidence="1 2" key="1">
    <citation type="submission" date="2021-03" db="EMBL/GenBank/DDBJ databases">
        <authorList>
            <person name="So Y."/>
        </authorList>
    </citation>
    <scope>NUCLEOTIDE SEQUENCE [LARGE SCALE GENOMIC DNA]</scope>
    <source>
        <strain evidence="1 2">SSH11</strain>
    </source>
</reference>
<name>A0ABS4AL20_9PROT</name>
<evidence type="ECO:0000313" key="2">
    <source>
        <dbReference type="Proteomes" id="UP000681594"/>
    </source>
</evidence>
<organism evidence="1 2">
    <name type="scientific">Pararoseomonas baculiformis</name>
    <dbReference type="NCBI Taxonomy" id="2820812"/>
    <lineage>
        <taxon>Bacteria</taxon>
        <taxon>Pseudomonadati</taxon>
        <taxon>Pseudomonadota</taxon>
        <taxon>Alphaproteobacteria</taxon>
        <taxon>Acetobacterales</taxon>
        <taxon>Acetobacteraceae</taxon>
        <taxon>Pararoseomonas</taxon>
    </lineage>
</organism>
<dbReference type="Proteomes" id="UP000681594">
    <property type="component" value="Unassembled WGS sequence"/>
</dbReference>
<accession>A0ABS4AL20</accession>
<protein>
    <submittedName>
        <fullName evidence="1">Uncharacterized protein</fullName>
    </submittedName>
</protein>
<sequence>MTADDDAIGPDGYVRLRCYVPLQDTTFFSLFCSEPKGCGRVASSSVGRAISLMGGDGNRTTQEFAARLRCAECGNRRIEVRVSIDPRTHETRLREGLLSEVRDGDLAFAGASGASHDQPG</sequence>
<keyword evidence="2" id="KW-1185">Reference proteome</keyword>
<proteinExistence type="predicted"/>
<dbReference type="RefSeq" id="WP_209381989.1">
    <property type="nucleotide sequence ID" value="NZ_JAGIZB010000053.1"/>
</dbReference>
<comment type="caution">
    <text evidence="1">The sequence shown here is derived from an EMBL/GenBank/DDBJ whole genome shotgun (WGS) entry which is preliminary data.</text>
</comment>
<gene>
    <name evidence="1" type="ORF">J8J14_23510</name>
</gene>